<organism evidence="1 2">
    <name type="scientific">Mycolicibacterium mucogenicum</name>
    <name type="common">Mycobacterium mucogenicum</name>
    <dbReference type="NCBI Taxonomy" id="56689"/>
    <lineage>
        <taxon>Bacteria</taxon>
        <taxon>Bacillati</taxon>
        <taxon>Actinomycetota</taxon>
        <taxon>Actinomycetes</taxon>
        <taxon>Mycobacteriales</taxon>
        <taxon>Mycobacteriaceae</taxon>
        <taxon>Mycolicibacterium</taxon>
    </lineage>
</organism>
<reference evidence="1 2" key="1">
    <citation type="submission" date="2019-01" db="EMBL/GenBank/DDBJ databases">
        <title>High-quality-draft genome sequences of five non-tuberculosis mycobacteriaceae isolated from a nosocomial environment.</title>
        <authorList>
            <person name="Tiago I."/>
            <person name="Alarico S."/>
            <person name="Pereira S.G."/>
            <person name="Coelho C."/>
            <person name="Maranha A."/>
            <person name="Empadinhas N."/>
        </authorList>
    </citation>
    <scope>NUCLEOTIDE SEQUENCE [LARGE SCALE GENOMIC DNA]</scope>
    <source>
        <strain evidence="1 2">24AIII</strain>
    </source>
</reference>
<gene>
    <name evidence="1" type="ORF">EUA03_11070</name>
</gene>
<sequence length="214" mass="23054">MDVMLATYRAGAHVKSARGDTSGAEHRLSEGLGHARALGLPRLEAALKLALISVATLSGNEIDKTLARRVMAHGVQDCVERGDLTAEFREDAQIRLLLLDGRPAASTSACERARVRLDNTDKLRRPRAHLQARIQYARCLTVAGLDEKAQWVLAPALKTCAALGLSRLLVDEGPVMLRVARDVAAGWETVDVATAADISDFVHKLEAASLHHTG</sequence>
<evidence type="ECO:0000313" key="2">
    <source>
        <dbReference type="Proteomes" id="UP000294929"/>
    </source>
</evidence>
<accession>A0A4R5WI29</accession>
<dbReference type="AlphaFoldDB" id="A0A4R5WI29"/>
<dbReference type="Proteomes" id="UP000294929">
    <property type="component" value="Unassembled WGS sequence"/>
</dbReference>
<protein>
    <submittedName>
        <fullName evidence="1">Uncharacterized protein</fullName>
    </submittedName>
</protein>
<name>A0A4R5WI29_MYCMU</name>
<evidence type="ECO:0000313" key="1">
    <source>
        <dbReference type="EMBL" id="TDK90096.1"/>
    </source>
</evidence>
<comment type="caution">
    <text evidence="1">The sequence shown here is derived from an EMBL/GenBank/DDBJ whole genome shotgun (WGS) entry which is preliminary data.</text>
</comment>
<dbReference type="EMBL" id="SDLO01000007">
    <property type="protein sequence ID" value="TDK90096.1"/>
    <property type="molecule type" value="Genomic_DNA"/>
</dbReference>
<proteinExistence type="predicted"/>